<name>A0A0E9TJQ9_ANGAN</name>
<protein>
    <submittedName>
        <fullName evidence="1">Uncharacterized protein</fullName>
    </submittedName>
</protein>
<accession>A0A0E9TJQ9</accession>
<proteinExistence type="predicted"/>
<dbReference type="EMBL" id="GBXM01055447">
    <property type="protein sequence ID" value="JAH53130.1"/>
    <property type="molecule type" value="Transcribed_RNA"/>
</dbReference>
<reference evidence="1" key="1">
    <citation type="submission" date="2014-11" db="EMBL/GenBank/DDBJ databases">
        <authorList>
            <person name="Amaro Gonzalez C."/>
        </authorList>
    </citation>
    <scope>NUCLEOTIDE SEQUENCE</scope>
</reference>
<evidence type="ECO:0000313" key="1">
    <source>
        <dbReference type="EMBL" id="JAH53130.1"/>
    </source>
</evidence>
<reference evidence="1" key="2">
    <citation type="journal article" date="2015" name="Fish Shellfish Immunol.">
        <title>Early steps in the European eel (Anguilla anguilla)-Vibrio vulnificus interaction in the gills: Role of the RtxA13 toxin.</title>
        <authorList>
            <person name="Callol A."/>
            <person name="Pajuelo D."/>
            <person name="Ebbesson L."/>
            <person name="Teles M."/>
            <person name="MacKenzie S."/>
            <person name="Amaro C."/>
        </authorList>
    </citation>
    <scope>NUCLEOTIDE SEQUENCE</scope>
</reference>
<organism evidence="1">
    <name type="scientific">Anguilla anguilla</name>
    <name type="common">European freshwater eel</name>
    <name type="synonym">Muraena anguilla</name>
    <dbReference type="NCBI Taxonomy" id="7936"/>
    <lineage>
        <taxon>Eukaryota</taxon>
        <taxon>Metazoa</taxon>
        <taxon>Chordata</taxon>
        <taxon>Craniata</taxon>
        <taxon>Vertebrata</taxon>
        <taxon>Euteleostomi</taxon>
        <taxon>Actinopterygii</taxon>
        <taxon>Neopterygii</taxon>
        <taxon>Teleostei</taxon>
        <taxon>Anguilliformes</taxon>
        <taxon>Anguillidae</taxon>
        <taxon>Anguilla</taxon>
    </lineage>
</organism>
<sequence>MERIIGCGNQGMKITMELAFCLTCKLVTIRTFKMV</sequence>
<dbReference type="AlphaFoldDB" id="A0A0E9TJQ9"/>